<reference evidence="2 3" key="1">
    <citation type="submission" date="2016-10" db="EMBL/GenBank/DDBJ databases">
        <authorList>
            <person name="de Groot N.N."/>
        </authorList>
    </citation>
    <scope>NUCLEOTIDE SEQUENCE [LARGE SCALE GENOMIC DNA]</scope>
    <source>
        <strain evidence="2 3">LMG 2247</strain>
    </source>
</reference>
<dbReference type="EMBL" id="FNCJ01000006">
    <property type="protein sequence ID" value="SDG93442.1"/>
    <property type="molecule type" value="Genomic_DNA"/>
</dbReference>
<evidence type="ECO:0000256" key="1">
    <source>
        <dbReference type="SAM" id="SignalP"/>
    </source>
</evidence>
<dbReference type="RefSeq" id="WP_090685392.1">
    <property type="nucleotide sequence ID" value="NZ_FNCJ01000006.1"/>
</dbReference>
<evidence type="ECO:0000313" key="2">
    <source>
        <dbReference type="EMBL" id="SDG93442.1"/>
    </source>
</evidence>
<feature type="signal peptide" evidence="1">
    <location>
        <begin position="1"/>
        <end position="26"/>
    </location>
</feature>
<name>A0A1G7YAD4_9BURK</name>
<proteinExistence type="predicted"/>
<feature type="chain" id="PRO_5011603234" evidence="1">
    <location>
        <begin position="27"/>
        <end position="193"/>
    </location>
</feature>
<protein>
    <submittedName>
        <fullName evidence="2">Uncharacterized protein</fullName>
    </submittedName>
</protein>
<evidence type="ECO:0000313" key="3">
    <source>
        <dbReference type="Proteomes" id="UP000199706"/>
    </source>
</evidence>
<dbReference type="AlphaFoldDB" id="A0A1G7YAD4"/>
<dbReference type="Proteomes" id="UP000199706">
    <property type="component" value="Unassembled WGS sequence"/>
</dbReference>
<gene>
    <name evidence="2" type="ORF">SAMN05216466_106106</name>
</gene>
<keyword evidence="1" id="KW-0732">Signal</keyword>
<accession>A0A1G7YAD4</accession>
<organism evidence="2 3">
    <name type="scientific">Paraburkholderia phenazinium</name>
    <dbReference type="NCBI Taxonomy" id="60549"/>
    <lineage>
        <taxon>Bacteria</taxon>
        <taxon>Pseudomonadati</taxon>
        <taxon>Pseudomonadota</taxon>
        <taxon>Betaproteobacteria</taxon>
        <taxon>Burkholderiales</taxon>
        <taxon>Burkholderiaceae</taxon>
        <taxon>Paraburkholderia</taxon>
    </lineage>
</organism>
<sequence>MFKSRKFLTTLLALAGLALGTVQAHADTTGNPQSTPYRYDAQHRLTLAGVPVGVALEAAIPACTTAPETAHAPCHGPVGHGGWSMGDADTVQTRIYGAQSLMAFQGAPFKAEVWATMDNQSHVIEAVYVDLSEIVKGGKLPFTAIVPMVQTFGSPRVAGSMVPGVIWRPSDDRVVMMFDNELFLYKPAPGDVQ</sequence>